<keyword evidence="2" id="KW-1185">Reference proteome</keyword>
<reference evidence="1" key="2">
    <citation type="journal article" date="2023" name="BMC Genomics">
        <title>Pest status, molecular evolution, and epigenetic factors derived from the genome assembly of Frankliniella fusca, a thysanopteran phytovirus vector.</title>
        <authorList>
            <person name="Catto M.A."/>
            <person name="Labadie P.E."/>
            <person name="Jacobson A.L."/>
            <person name="Kennedy G.G."/>
            <person name="Srinivasan R."/>
            <person name="Hunt B.G."/>
        </authorList>
    </citation>
    <scope>NUCLEOTIDE SEQUENCE</scope>
    <source>
        <strain evidence="1">PL_HMW_Pooled</strain>
    </source>
</reference>
<keyword evidence="1" id="KW-0540">Nuclease</keyword>
<dbReference type="Proteomes" id="UP001219518">
    <property type="component" value="Unassembled WGS sequence"/>
</dbReference>
<dbReference type="AlphaFoldDB" id="A0AAE1HBK3"/>
<evidence type="ECO:0000313" key="2">
    <source>
        <dbReference type="Proteomes" id="UP001219518"/>
    </source>
</evidence>
<reference evidence="1" key="1">
    <citation type="submission" date="2021-07" db="EMBL/GenBank/DDBJ databases">
        <authorList>
            <person name="Catto M.A."/>
            <person name="Jacobson A."/>
            <person name="Kennedy G."/>
            <person name="Labadie P."/>
            <person name="Hunt B.G."/>
            <person name="Srinivasan R."/>
        </authorList>
    </citation>
    <scope>NUCLEOTIDE SEQUENCE</scope>
    <source>
        <strain evidence="1">PL_HMW_Pooled</strain>
        <tissue evidence="1">Head</tissue>
    </source>
</reference>
<dbReference type="PANTHER" id="PTHR31912:SF34">
    <property type="entry name" value="NOTOCHORD-RELATED PROTEIN"/>
    <property type="match status" value="1"/>
</dbReference>
<dbReference type="EMBL" id="JAHWGI010000935">
    <property type="protein sequence ID" value="KAK3918377.1"/>
    <property type="molecule type" value="Genomic_DNA"/>
</dbReference>
<evidence type="ECO:0000313" key="1">
    <source>
        <dbReference type="EMBL" id="KAK3918377.1"/>
    </source>
</evidence>
<dbReference type="GO" id="GO:0004519">
    <property type="term" value="F:endonuclease activity"/>
    <property type="evidence" value="ECO:0007669"/>
    <property type="project" value="UniProtKB-KW"/>
</dbReference>
<organism evidence="1 2">
    <name type="scientific">Frankliniella fusca</name>
    <dbReference type="NCBI Taxonomy" id="407009"/>
    <lineage>
        <taxon>Eukaryota</taxon>
        <taxon>Metazoa</taxon>
        <taxon>Ecdysozoa</taxon>
        <taxon>Arthropoda</taxon>
        <taxon>Hexapoda</taxon>
        <taxon>Insecta</taxon>
        <taxon>Pterygota</taxon>
        <taxon>Neoptera</taxon>
        <taxon>Paraneoptera</taxon>
        <taxon>Thysanoptera</taxon>
        <taxon>Terebrantia</taxon>
        <taxon>Thripoidea</taxon>
        <taxon>Thripidae</taxon>
        <taxon>Frankliniella</taxon>
    </lineage>
</organism>
<keyword evidence="1" id="KW-0255">Endonuclease</keyword>
<sequence length="566" mass="64709">MVARKETIMEYVRNQRPHAEDLLRSFTDGDIFRNHPFFQAFPDAFQLALYYDDVETANPIGSKTGTHMLSFFAVKILNVPPYLNSVFGGYHVIALAHKTDVEKYGFRPILQNFIDECQEFESQEGVETFIRDQRIVQRACVCAVIGDTKAEHEILGFLSASARHFCRLCLISRPQLQNGVIIGEPRTAALHAVHVQEVMGNPDRSLYNGVKEDSCLHQLQYFHSANNICFDTMHDIAEGVAAWEMKLVLKHFVCDMRFFRAVDLNRRISAYNYGSADRRNKPTACFSIAGLRSANANHNLVGTSAQIFCLLRILPFLLDNLGATPDDDRHLDLLFILQQIVQIVRAPVLSRALMPYLQDLIADHRRLFQELFPALDPINKHHHLEHYVTCILKMGPLEQYNCMRAEASMRPLKRHVVSCNSYRDVCKTAGEYTQIAQAMKWGSNHPNVVPQFELQSKKWPTAVRDCHLAAILLERGFDDEDILHKVSAVSVYGREYLLNSFVVIRKRTQTFNNLEAFAKIIGIISANGDEDVWLELEEWETDFLHPRFDACVVSQPRRPVLHLLSP</sequence>
<protein>
    <submittedName>
        <fullName evidence="1">Endonuclease 4</fullName>
    </submittedName>
</protein>
<accession>A0AAE1HBK3</accession>
<gene>
    <name evidence="1" type="ORF">KUF71_000949</name>
</gene>
<name>A0AAE1HBK3_9NEOP</name>
<dbReference type="PANTHER" id="PTHR31912">
    <property type="entry name" value="IP13529P"/>
    <property type="match status" value="1"/>
</dbReference>
<keyword evidence="1" id="KW-0378">Hydrolase</keyword>
<comment type="caution">
    <text evidence="1">The sequence shown here is derived from an EMBL/GenBank/DDBJ whole genome shotgun (WGS) entry which is preliminary data.</text>
</comment>
<proteinExistence type="predicted"/>